<evidence type="ECO:0000313" key="1">
    <source>
        <dbReference type="EMBL" id="SVE02123.1"/>
    </source>
</evidence>
<gene>
    <name evidence="1" type="ORF">METZ01_LOCUS454977</name>
</gene>
<protein>
    <submittedName>
        <fullName evidence="1">Uncharacterized protein</fullName>
    </submittedName>
</protein>
<proteinExistence type="predicted"/>
<reference evidence="1" key="1">
    <citation type="submission" date="2018-05" db="EMBL/GenBank/DDBJ databases">
        <authorList>
            <person name="Lanie J.A."/>
            <person name="Ng W.-L."/>
            <person name="Kazmierczak K.M."/>
            <person name="Andrzejewski T.M."/>
            <person name="Davidsen T.M."/>
            <person name="Wayne K.J."/>
            <person name="Tettelin H."/>
            <person name="Glass J.I."/>
            <person name="Rusch D."/>
            <person name="Podicherti R."/>
            <person name="Tsui H.-C.T."/>
            <person name="Winkler M.E."/>
        </authorList>
    </citation>
    <scope>NUCLEOTIDE SEQUENCE</scope>
</reference>
<dbReference type="EMBL" id="UINC01188752">
    <property type="protein sequence ID" value="SVE02123.1"/>
    <property type="molecule type" value="Genomic_DNA"/>
</dbReference>
<accession>A0A383A3B7</accession>
<sequence length="173" mass="20065">MKKLYVLLFISLIIIGKVKGESDSDQLKVFTTKEELCAAVQFTVPLQQEIDYNDEINKEGYIVYLRETFNEMLLNPEIYKSDGLILFPDTSYLQSKFIVLSTDYAPGGGYSVVLLFKDKPDRFFYAWVYEFHSSIGYYLRSFKEYDTDENNSPSVGKSQRIFINQICNDEMGL</sequence>
<organism evidence="1">
    <name type="scientific">marine metagenome</name>
    <dbReference type="NCBI Taxonomy" id="408172"/>
    <lineage>
        <taxon>unclassified sequences</taxon>
        <taxon>metagenomes</taxon>
        <taxon>ecological metagenomes</taxon>
    </lineage>
</organism>
<name>A0A383A3B7_9ZZZZ</name>
<dbReference type="AlphaFoldDB" id="A0A383A3B7"/>